<evidence type="ECO:0000256" key="1">
    <source>
        <dbReference type="ARBA" id="ARBA00004651"/>
    </source>
</evidence>
<evidence type="ECO:0000313" key="10">
    <source>
        <dbReference type="EMBL" id="ADI00537.1"/>
    </source>
</evidence>
<dbReference type="GO" id="GO:0004713">
    <property type="term" value="F:protein tyrosine kinase activity"/>
    <property type="evidence" value="ECO:0007669"/>
    <property type="project" value="TreeGrafter"/>
</dbReference>
<evidence type="ECO:0000259" key="9">
    <source>
        <dbReference type="Pfam" id="PF02706"/>
    </source>
</evidence>
<proteinExistence type="inferred from homology"/>
<name>D6Y035_BACIE</name>
<sequence length="248" mass="26876">MEESISLKEIIDVLKKRLAMIVSITMIAVIAAASVSYFVLTPKYQASTQVLVSQAATGASILSSANPFESDARYIETYSVILKSPYILDQVVDELELEESHRSLNTALNVQQEGGSQVVTISIEDTDPSMAVSKANATAEVFRNEIETLLNIDNIHILSPADLADSMNPVSPNPELNIAIRLVVGLMGAVGLAFLLEFLDNTIRTEDDLDKTLGLPVLGAVTIMDQEEASVDDRMKPSEKGREKHGVS</sequence>
<comment type="subcellular location">
    <subcellularLocation>
        <location evidence="1">Cell membrane</location>
        <topology evidence="1">Multi-pass membrane protein</topology>
    </subcellularLocation>
</comment>
<dbReference type="GO" id="GO:0005886">
    <property type="term" value="C:plasma membrane"/>
    <property type="evidence" value="ECO:0007669"/>
    <property type="project" value="UniProtKB-SubCell"/>
</dbReference>
<reference evidence="10" key="1">
    <citation type="submission" date="2009-10" db="EMBL/GenBank/DDBJ databases">
        <title>Complete sequence of Bacillus selenitireducens MLS10.</title>
        <authorList>
            <consortium name="US DOE Joint Genome Institute"/>
            <person name="Lucas S."/>
            <person name="Copeland A."/>
            <person name="Lapidus A."/>
            <person name="Glavina del Rio T."/>
            <person name="Dalin E."/>
            <person name="Tice H."/>
            <person name="Bruce D."/>
            <person name="Goodwin L."/>
            <person name="Pitluck S."/>
            <person name="Sims D."/>
            <person name="Brettin T."/>
            <person name="Detter J.C."/>
            <person name="Han C."/>
            <person name="Larimer F."/>
            <person name="Land M."/>
            <person name="Hauser L."/>
            <person name="Kyrpides N."/>
            <person name="Ovchinnikova G."/>
            <person name="Stolz J."/>
        </authorList>
    </citation>
    <scope>NUCLEOTIDE SEQUENCE [LARGE SCALE GENOMIC DNA]</scope>
    <source>
        <strain evidence="10">MLS10</strain>
    </source>
</reference>
<evidence type="ECO:0000256" key="7">
    <source>
        <dbReference type="SAM" id="MobiDB-lite"/>
    </source>
</evidence>
<keyword evidence="4 8" id="KW-0812">Transmembrane</keyword>
<keyword evidence="3" id="KW-1003">Cell membrane</keyword>
<dbReference type="PANTHER" id="PTHR32309:SF13">
    <property type="entry name" value="FERRIC ENTEROBACTIN TRANSPORT PROTEIN FEPE"/>
    <property type="match status" value="1"/>
</dbReference>
<comment type="similarity">
    <text evidence="2">Belongs to the CpsC/CapA family.</text>
</comment>
<dbReference type="OrthoDB" id="2360475at2"/>
<organism evidence="10 11">
    <name type="scientific">Bacillus selenitireducens (strain ATCC 700615 / DSM 15326 / MLS10)</name>
    <dbReference type="NCBI Taxonomy" id="439292"/>
    <lineage>
        <taxon>Bacteria</taxon>
        <taxon>Bacillati</taxon>
        <taxon>Bacillota</taxon>
        <taxon>Bacilli</taxon>
        <taxon>Bacillales</taxon>
        <taxon>Bacillaceae</taxon>
        <taxon>Salisediminibacterium</taxon>
    </lineage>
</organism>
<keyword evidence="5 8" id="KW-1133">Transmembrane helix</keyword>
<dbReference type="Pfam" id="PF02706">
    <property type="entry name" value="Wzz"/>
    <property type="match status" value="1"/>
</dbReference>
<feature type="compositionally biased region" description="Basic and acidic residues" evidence="7">
    <location>
        <begin position="231"/>
        <end position="248"/>
    </location>
</feature>
<dbReference type="KEGG" id="bse:Bsel_3055"/>
<dbReference type="AlphaFoldDB" id="D6Y035"/>
<evidence type="ECO:0000256" key="2">
    <source>
        <dbReference type="ARBA" id="ARBA00006683"/>
    </source>
</evidence>
<gene>
    <name evidence="10" type="ordered locus">Bsel_3055</name>
</gene>
<feature type="transmembrane region" description="Helical" evidence="8">
    <location>
        <begin position="178"/>
        <end position="199"/>
    </location>
</feature>
<evidence type="ECO:0000256" key="5">
    <source>
        <dbReference type="ARBA" id="ARBA00022989"/>
    </source>
</evidence>
<dbReference type="STRING" id="439292.Bsel_3055"/>
<evidence type="ECO:0000313" key="11">
    <source>
        <dbReference type="Proteomes" id="UP000000271"/>
    </source>
</evidence>
<keyword evidence="6 8" id="KW-0472">Membrane</keyword>
<feature type="domain" description="Polysaccharide chain length determinant N-terminal" evidence="9">
    <location>
        <begin position="3"/>
        <end position="95"/>
    </location>
</feature>
<evidence type="ECO:0000256" key="4">
    <source>
        <dbReference type="ARBA" id="ARBA00022692"/>
    </source>
</evidence>
<dbReference type="RefSeq" id="WP_013173941.1">
    <property type="nucleotide sequence ID" value="NC_014219.1"/>
</dbReference>
<protein>
    <submittedName>
        <fullName evidence="10">Lipopolysaccharide biosynthesis protein</fullName>
    </submittedName>
</protein>
<dbReference type="eggNOG" id="COG3944">
    <property type="taxonomic scope" value="Bacteria"/>
</dbReference>
<evidence type="ECO:0000256" key="6">
    <source>
        <dbReference type="ARBA" id="ARBA00023136"/>
    </source>
</evidence>
<evidence type="ECO:0000256" key="8">
    <source>
        <dbReference type="SAM" id="Phobius"/>
    </source>
</evidence>
<dbReference type="InterPro" id="IPR050445">
    <property type="entry name" value="Bact_polysacc_biosynth/exp"/>
</dbReference>
<dbReference type="InterPro" id="IPR003856">
    <property type="entry name" value="LPS_length_determ_N"/>
</dbReference>
<dbReference type="PANTHER" id="PTHR32309">
    <property type="entry name" value="TYROSINE-PROTEIN KINASE"/>
    <property type="match status" value="1"/>
</dbReference>
<dbReference type="Proteomes" id="UP000000271">
    <property type="component" value="Chromosome"/>
</dbReference>
<dbReference type="EMBL" id="CP001791">
    <property type="protein sequence ID" value="ADI00537.1"/>
    <property type="molecule type" value="Genomic_DNA"/>
</dbReference>
<feature type="region of interest" description="Disordered" evidence="7">
    <location>
        <begin position="228"/>
        <end position="248"/>
    </location>
</feature>
<evidence type="ECO:0000256" key="3">
    <source>
        <dbReference type="ARBA" id="ARBA00022475"/>
    </source>
</evidence>
<feature type="transmembrane region" description="Helical" evidence="8">
    <location>
        <begin position="18"/>
        <end position="40"/>
    </location>
</feature>
<keyword evidence="11" id="KW-1185">Reference proteome</keyword>
<dbReference type="HOGENOM" id="CLU_082668_1_1_9"/>
<accession>D6Y035</accession>